<comment type="caution">
    <text evidence="1">The sequence shown here is derived from an EMBL/GenBank/DDBJ whole genome shotgun (WGS) entry which is preliminary data.</text>
</comment>
<dbReference type="EMBL" id="CM042031">
    <property type="protein sequence ID" value="KAI3783423.1"/>
    <property type="molecule type" value="Genomic_DNA"/>
</dbReference>
<reference evidence="2" key="1">
    <citation type="journal article" date="2022" name="Mol. Ecol. Resour.">
        <title>The genomes of chicory, endive, great burdock and yacon provide insights into Asteraceae palaeo-polyploidization history and plant inulin production.</title>
        <authorList>
            <person name="Fan W."/>
            <person name="Wang S."/>
            <person name="Wang H."/>
            <person name="Wang A."/>
            <person name="Jiang F."/>
            <person name="Liu H."/>
            <person name="Zhao H."/>
            <person name="Xu D."/>
            <person name="Zhang Y."/>
        </authorList>
    </citation>
    <scope>NUCLEOTIDE SEQUENCE [LARGE SCALE GENOMIC DNA]</scope>
    <source>
        <strain evidence="2">cv. Yunnan</strain>
    </source>
</reference>
<gene>
    <name evidence="1" type="ORF">L1987_42504</name>
</gene>
<proteinExistence type="predicted"/>
<accession>A0ACB9GK51</accession>
<sequence length="70" mass="7938">MSMWCLLTDCGDGDDCTSFTAETVGYRWKAYCVPWRRLHGDGDRTGITVKVMLVLRDESEDGGWLMVVMT</sequence>
<name>A0ACB9GK51_9ASTR</name>
<evidence type="ECO:0000313" key="2">
    <source>
        <dbReference type="Proteomes" id="UP001056120"/>
    </source>
</evidence>
<keyword evidence="2" id="KW-1185">Reference proteome</keyword>
<evidence type="ECO:0000313" key="1">
    <source>
        <dbReference type="EMBL" id="KAI3783423.1"/>
    </source>
</evidence>
<reference evidence="1 2" key="2">
    <citation type="journal article" date="2022" name="Mol. Ecol. Resour.">
        <title>The genomes of chicory, endive, great burdock and yacon provide insights into Asteraceae paleo-polyploidization history and plant inulin production.</title>
        <authorList>
            <person name="Fan W."/>
            <person name="Wang S."/>
            <person name="Wang H."/>
            <person name="Wang A."/>
            <person name="Jiang F."/>
            <person name="Liu H."/>
            <person name="Zhao H."/>
            <person name="Xu D."/>
            <person name="Zhang Y."/>
        </authorList>
    </citation>
    <scope>NUCLEOTIDE SEQUENCE [LARGE SCALE GENOMIC DNA]</scope>
    <source>
        <strain evidence="2">cv. Yunnan</strain>
        <tissue evidence="1">Leaves</tissue>
    </source>
</reference>
<organism evidence="1 2">
    <name type="scientific">Smallanthus sonchifolius</name>
    <dbReference type="NCBI Taxonomy" id="185202"/>
    <lineage>
        <taxon>Eukaryota</taxon>
        <taxon>Viridiplantae</taxon>
        <taxon>Streptophyta</taxon>
        <taxon>Embryophyta</taxon>
        <taxon>Tracheophyta</taxon>
        <taxon>Spermatophyta</taxon>
        <taxon>Magnoliopsida</taxon>
        <taxon>eudicotyledons</taxon>
        <taxon>Gunneridae</taxon>
        <taxon>Pentapetalae</taxon>
        <taxon>asterids</taxon>
        <taxon>campanulids</taxon>
        <taxon>Asterales</taxon>
        <taxon>Asteraceae</taxon>
        <taxon>Asteroideae</taxon>
        <taxon>Heliantheae alliance</taxon>
        <taxon>Millerieae</taxon>
        <taxon>Smallanthus</taxon>
    </lineage>
</organism>
<protein>
    <submittedName>
        <fullName evidence="1">Uncharacterized protein</fullName>
    </submittedName>
</protein>
<dbReference type="Proteomes" id="UP001056120">
    <property type="component" value="Linkage Group LG14"/>
</dbReference>